<dbReference type="PANTHER" id="PTHR33376">
    <property type="match status" value="1"/>
</dbReference>
<dbReference type="Pfam" id="PF03480">
    <property type="entry name" value="DctP"/>
    <property type="match status" value="1"/>
</dbReference>
<gene>
    <name evidence="6" type="ORF">CBW24_06495</name>
</gene>
<keyword evidence="4" id="KW-0732">Signal</keyword>
<name>A0A291LYB5_9RHOB</name>
<dbReference type="NCBIfam" id="NF037995">
    <property type="entry name" value="TRAP_S1"/>
    <property type="match status" value="1"/>
</dbReference>
<dbReference type="AlphaFoldDB" id="A0A291LYB5"/>
<evidence type="ECO:0000256" key="2">
    <source>
        <dbReference type="ARBA" id="ARBA00009023"/>
    </source>
</evidence>
<comment type="similarity">
    <text evidence="2">Belongs to the bacterial solute-binding protein 7 family.</text>
</comment>
<keyword evidence="7" id="KW-1185">Reference proteome</keyword>
<evidence type="ECO:0000256" key="5">
    <source>
        <dbReference type="ARBA" id="ARBA00022764"/>
    </source>
</evidence>
<evidence type="ECO:0000313" key="6">
    <source>
        <dbReference type="EMBL" id="ATI41682.1"/>
    </source>
</evidence>
<dbReference type="Proteomes" id="UP000219050">
    <property type="component" value="Chromosome"/>
</dbReference>
<evidence type="ECO:0000313" key="7">
    <source>
        <dbReference type="Proteomes" id="UP000219050"/>
    </source>
</evidence>
<dbReference type="PIRSF" id="PIRSF006470">
    <property type="entry name" value="DctB"/>
    <property type="match status" value="1"/>
</dbReference>
<organism evidence="6 7">
    <name type="scientific">Pacificitalea manganoxidans</name>
    <dbReference type="NCBI Taxonomy" id="1411902"/>
    <lineage>
        <taxon>Bacteria</taxon>
        <taxon>Pseudomonadati</taxon>
        <taxon>Pseudomonadota</taxon>
        <taxon>Alphaproteobacteria</taxon>
        <taxon>Rhodobacterales</taxon>
        <taxon>Paracoccaceae</taxon>
        <taxon>Pacificitalea</taxon>
    </lineage>
</organism>
<comment type="subcellular location">
    <subcellularLocation>
        <location evidence="1">Periplasm</location>
    </subcellularLocation>
</comment>
<accession>A0A291LYB5</accession>
<evidence type="ECO:0000256" key="1">
    <source>
        <dbReference type="ARBA" id="ARBA00004418"/>
    </source>
</evidence>
<keyword evidence="5" id="KW-0574">Periplasm</keyword>
<dbReference type="InterPro" id="IPR006311">
    <property type="entry name" value="TAT_signal"/>
</dbReference>
<sequence>MPKFNLRRRDFLGTAGSAVLATAVIIPGKARAATRLKLAHGVGPDHPIYQSAEDFAASVAERTNGELMIDVFPQNELGTTHDVARQTQMGAVDINLTNPPVIETQAPETNVIQIPYQFDDYAHAHRVLGDTANAWLRELLARNQFHWVANYVFGFRALTNSVREIHTPDDIAGLNLRVPPEVSIKSALEALGATTQTIAFNELYLALASNVVDGQDNPLAVSYANKFYEVQKFAATTNHIYTASMMLMNPNSWSKLSPEFQQVISEEGLRTGEECQANLLTSEAETISKLEAAGLIVTKPDTAPFRELMGPSYDILRERIGNETWEKWMTFVEDGRTA</sequence>
<evidence type="ECO:0000256" key="3">
    <source>
        <dbReference type="ARBA" id="ARBA00022448"/>
    </source>
</evidence>
<dbReference type="InterPro" id="IPR018389">
    <property type="entry name" value="DctP_fam"/>
</dbReference>
<dbReference type="CDD" id="cd13603">
    <property type="entry name" value="PBP2_TRAP_Siap_TeaA_like"/>
    <property type="match status" value="1"/>
</dbReference>
<dbReference type="OrthoDB" id="8673861at2"/>
<dbReference type="InterPro" id="IPR004682">
    <property type="entry name" value="TRAP_DctP"/>
</dbReference>
<dbReference type="PANTHER" id="PTHR33376:SF4">
    <property type="entry name" value="SIALIC ACID-BINDING PERIPLASMIC PROTEIN SIAP"/>
    <property type="match status" value="1"/>
</dbReference>
<dbReference type="InterPro" id="IPR038404">
    <property type="entry name" value="TRAP_DctP_sf"/>
</dbReference>
<dbReference type="KEGG" id="cmag:CBW24_06495"/>
<proteinExistence type="inferred from homology"/>
<keyword evidence="3" id="KW-0813">Transport</keyword>
<evidence type="ECO:0008006" key="8">
    <source>
        <dbReference type="Google" id="ProtNLM"/>
    </source>
</evidence>
<dbReference type="Gene3D" id="3.40.190.170">
    <property type="entry name" value="Bacterial extracellular solute-binding protein, family 7"/>
    <property type="match status" value="1"/>
</dbReference>
<dbReference type="NCBIfam" id="TIGR00787">
    <property type="entry name" value="dctP"/>
    <property type="match status" value="1"/>
</dbReference>
<dbReference type="EMBL" id="CP021404">
    <property type="protein sequence ID" value="ATI41682.1"/>
    <property type="molecule type" value="Genomic_DNA"/>
</dbReference>
<protein>
    <recommendedName>
        <fullName evidence="8">Tripartite ATP-independent transporter DctP family solute receptor</fullName>
    </recommendedName>
</protein>
<dbReference type="PROSITE" id="PS51318">
    <property type="entry name" value="TAT"/>
    <property type="match status" value="1"/>
</dbReference>
<reference evidence="6 7" key="1">
    <citation type="submission" date="2017-05" db="EMBL/GenBank/DDBJ databases">
        <title>Comparative genomic and metabolic analysis of manganese-oxidizing mechanisms in Celeribater manganoxidans DY25T: its adaption to the environment of polymetallic nodule.</title>
        <authorList>
            <person name="Wang X."/>
        </authorList>
    </citation>
    <scope>NUCLEOTIDE SEQUENCE [LARGE SCALE GENOMIC DNA]</scope>
    <source>
        <strain evidence="6 7">DY25</strain>
    </source>
</reference>
<evidence type="ECO:0000256" key="4">
    <source>
        <dbReference type="ARBA" id="ARBA00022729"/>
    </source>
</evidence>
<dbReference type="GO" id="GO:0055085">
    <property type="term" value="P:transmembrane transport"/>
    <property type="evidence" value="ECO:0007669"/>
    <property type="project" value="InterPro"/>
</dbReference>
<dbReference type="GO" id="GO:0030288">
    <property type="term" value="C:outer membrane-bounded periplasmic space"/>
    <property type="evidence" value="ECO:0007669"/>
    <property type="project" value="InterPro"/>
</dbReference>
<dbReference type="RefSeq" id="WP_088661961.1">
    <property type="nucleotide sequence ID" value="NZ_CP021404.1"/>
</dbReference>